<organism evidence="3 4">
    <name type="scientific">Candidatus Aquitaenariimonas noxiae</name>
    <dbReference type="NCBI Taxonomy" id="1974741"/>
    <lineage>
        <taxon>Bacteria</taxon>
        <taxon>Pseudomonadati</taxon>
        <taxon>Candidatus Omnitrophota</taxon>
        <taxon>Candidatus Aquitaenariimonas</taxon>
    </lineage>
</organism>
<protein>
    <recommendedName>
        <fullName evidence="2">Methyltransferase type 11 domain-containing protein</fullName>
    </recommendedName>
</protein>
<dbReference type="EMBL" id="PEWV01000071">
    <property type="protein sequence ID" value="PIU41080.1"/>
    <property type="molecule type" value="Genomic_DNA"/>
</dbReference>
<evidence type="ECO:0000313" key="3">
    <source>
        <dbReference type="EMBL" id="PIU41080.1"/>
    </source>
</evidence>
<keyword evidence="1" id="KW-1133">Transmembrane helix</keyword>
<evidence type="ECO:0000313" key="4">
    <source>
        <dbReference type="Proteomes" id="UP000230052"/>
    </source>
</evidence>
<accession>A0A2J0KXD5</accession>
<reference evidence="3 4" key="1">
    <citation type="submission" date="2017-09" db="EMBL/GenBank/DDBJ databases">
        <title>Depth-based differentiation of microbial function through sediment-hosted aquifers and enrichment of novel symbionts in the deep terrestrial subsurface.</title>
        <authorList>
            <person name="Probst A.J."/>
            <person name="Ladd B."/>
            <person name="Jarett J.K."/>
            <person name="Geller-Mcgrath D.E."/>
            <person name="Sieber C.M."/>
            <person name="Emerson J.B."/>
            <person name="Anantharaman K."/>
            <person name="Thomas B.C."/>
            <person name="Malmstrom R."/>
            <person name="Stieglmeier M."/>
            <person name="Klingl A."/>
            <person name="Woyke T."/>
            <person name="Ryan C.M."/>
            <person name="Banfield J.F."/>
        </authorList>
    </citation>
    <scope>NUCLEOTIDE SEQUENCE [LARGE SCALE GENOMIC DNA]</scope>
    <source>
        <strain evidence="3">CG07_land_8_20_14_0_80_42_15</strain>
    </source>
</reference>
<sequence>MYYLNKIDSLKNIFGNNSVSLGKDYLTVNNKEFPIINDVIIVLEPSKLPDAVKKRLSYGAENNTPVSEFAEDIQFTFSAEWKKYSAILPEHQSEFKAYFDLVDLESLKNSRVCDLGCGIGRWSHFLKDKCKELVLVDFSESIFLARENLREADNAIFLMADINGLPLKEKFADFLFCLGVLHHLPVNALHEVRRLKKYSSTILVYLYYSLDNRPFHFRILLSLITFIRLSVSRNRNEFFRSAFTYFVASFIYFPLIKLGEIFSFFKISHFIPIYDGYRNKSLLRIRQDVYDRFFTRIEQRFSRKDIMGLSDTFADIKISEYWPYWHFLCKDPL</sequence>
<dbReference type="InterPro" id="IPR029063">
    <property type="entry name" value="SAM-dependent_MTases_sf"/>
</dbReference>
<dbReference type="GO" id="GO:0008757">
    <property type="term" value="F:S-adenosylmethionine-dependent methyltransferase activity"/>
    <property type="evidence" value="ECO:0007669"/>
    <property type="project" value="InterPro"/>
</dbReference>
<dbReference type="AlphaFoldDB" id="A0A2J0KXD5"/>
<feature type="domain" description="Methyltransferase type 11" evidence="2">
    <location>
        <begin position="114"/>
        <end position="197"/>
    </location>
</feature>
<evidence type="ECO:0000256" key="1">
    <source>
        <dbReference type="SAM" id="Phobius"/>
    </source>
</evidence>
<feature type="transmembrane region" description="Helical" evidence="1">
    <location>
        <begin position="215"/>
        <end position="231"/>
    </location>
</feature>
<gene>
    <name evidence="3" type="ORF">COS99_07010</name>
</gene>
<proteinExistence type="predicted"/>
<dbReference type="SUPFAM" id="SSF53335">
    <property type="entry name" value="S-adenosyl-L-methionine-dependent methyltransferases"/>
    <property type="match status" value="1"/>
</dbReference>
<keyword evidence="1" id="KW-0472">Membrane</keyword>
<evidence type="ECO:0000259" key="2">
    <source>
        <dbReference type="Pfam" id="PF08241"/>
    </source>
</evidence>
<dbReference type="Pfam" id="PF08241">
    <property type="entry name" value="Methyltransf_11"/>
    <property type="match status" value="1"/>
</dbReference>
<dbReference type="Gene3D" id="3.40.50.150">
    <property type="entry name" value="Vaccinia Virus protein VP39"/>
    <property type="match status" value="1"/>
</dbReference>
<dbReference type="CDD" id="cd02440">
    <property type="entry name" value="AdoMet_MTases"/>
    <property type="match status" value="1"/>
</dbReference>
<keyword evidence="1" id="KW-0812">Transmembrane</keyword>
<dbReference type="Proteomes" id="UP000230052">
    <property type="component" value="Unassembled WGS sequence"/>
</dbReference>
<feature type="transmembrane region" description="Helical" evidence="1">
    <location>
        <begin position="238"/>
        <end position="255"/>
    </location>
</feature>
<comment type="caution">
    <text evidence="3">The sequence shown here is derived from an EMBL/GenBank/DDBJ whole genome shotgun (WGS) entry which is preliminary data.</text>
</comment>
<dbReference type="InterPro" id="IPR013216">
    <property type="entry name" value="Methyltransf_11"/>
</dbReference>
<name>A0A2J0KXD5_9BACT</name>